<dbReference type="GO" id="GO:0004089">
    <property type="term" value="F:carbonate dehydratase activity"/>
    <property type="evidence" value="ECO:0007669"/>
    <property type="project" value="UniProtKB-UniRule"/>
</dbReference>
<evidence type="ECO:0000256" key="3">
    <source>
        <dbReference type="RuleBase" id="RU003956"/>
    </source>
</evidence>
<dbReference type="OrthoDB" id="10248475at2759"/>
<dbReference type="EC" id="4.2.1.1" evidence="3"/>
<dbReference type="Proteomes" id="UP000053477">
    <property type="component" value="Unassembled WGS sequence"/>
</dbReference>
<dbReference type="InterPro" id="IPR001765">
    <property type="entry name" value="Carbonic_anhydrase"/>
</dbReference>
<feature type="binding site" evidence="2">
    <location>
        <position position="31"/>
    </location>
    <ligand>
        <name>Zn(2+)</name>
        <dbReference type="ChEBI" id="CHEBI:29105"/>
    </ligand>
</feature>
<sequence>MMNDLSNLAVLGYAIDNLNIIFVVIFGHSGCGGVAAAMRSVKDDVDYRKPTRTLEAGSNRSFV</sequence>
<comment type="function">
    <text evidence="3">Reversible hydration of carbon dioxide.</text>
</comment>
<proteinExistence type="inferred from homology"/>
<evidence type="ECO:0000256" key="4">
    <source>
        <dbReference type="SAM" id="Phobius"/>
    </source>
</evidence>
<dbReference type="SUPFAM" id="SSF53056">
    <property type="entry name" value="beta-carbonic anhydrase, cab"/>
    <property type="match status" value="1"/>
</dbReference>
<dbReference type="GO" id="GO:0008270">
    <property type="term" value="F:zinc ion binding"/>
    <property type="evidence" value="ECO:0007669"/>
    <property type="project" value="UniProtKB-UniRule"/>
</dbReference>
<evidence type="ECO:0000256" key="1">
    <source>
        <dbReference type="ARBA" id="ARBA00006217"/>
    </source>
</evidence>
<evidence type="ECO:0000313" key="5">
    <source>
        <dbReference type="EMBL" id="KLO16553.1"/>
    </source>
</evidence>
<keyword evidence="3" id="KW-0456">Lyase</keyword>
<keyword evidence="2" id="KW-0479">Metal-binding</keyword>
<protein>
    <recommendedName>
        <fullName evidence="3">Carbonic anhydrase</fullName>
        <ecNumber evidence="3">4.2.1.1</ecNumber>
    </recommendedName>
    <alternativeName>
        <fullName evidence="3">Carbonate dehydratase</fullName>
    </alternativeName>
</protein>
<reference evidence="5 6" key="1">
    <citation type="submission" date="2015-04" db="EMBL/GenBank/DDBJ databases">
        <title>Complete genome sequence of Schizopora paradoxa KUC8140, a cosmopolitan wood degrader in East Asia.</title>
        <authorList>
            <consortium name="DOE Joint Genome Institute"/>
            <person name="Min B."/>
            <person name="Park H."/>
            <person name="Jang Y."/>
            <person name="Kim J.-J."/>
            <person name="Kim K.H."/>
            <person name="Pangilinan J."/>
            <person name="Lipzen A."/>
            <person name="Riley R."/>
            <person name="Grigoriev I.V."/>
            <person name="Spatafora J.W."/>
            <person name="Choi I.-G."/>
        </authorList>
    </citation>
    <scope>NUCLEOTIDE SEQUENCE [LARGE SCALE GENOMIC DNA]</scope>
    <source>
        <strain evidence="5 6">KUC8140</strain>
    </source>
</reference>
<organism evidence="5 6">
    <name type="scientific">Schizopora paradoxa</name>
    <dbReference type="NCBI Taxonomy" id="27342"/>
    <lineage>
        <taxon>Eukaryota</taxon>
        <taxon>Fungi</taxon>
        <taxon>Dikarya</taxon>
        <taxon>Basidiomycota</taxon>
        <taxon>Agaricomycotina</taxon>
        <taxon>Agaricomycetes</taxon>
        <taxon>Hymenochaetales</taxon>
        <taxon>Schizoporaceae</taxon>
        <taxon>Schizopora</taxon>
    </lineage>
</organism>
<comment type="similarity">
    <text evidence="1 3">Belongs to the beta-class carbonic anhydrase family.</text>
</comment>
<feature type="transmembrane region" description="Helical" evidence="4">
    <location>
        <begin position="20"/>
        <end position="38"/>
    </location>
</feature>
<name>A0A0H2S4E4_9AGAM</name>
<comment type="catalytic activity">
    <reaction evidence="3">
        <text>hydrogencarbonate + H(+) = CO2 + H2O</text>
        <dbReference type="Rhea" id="RHEA:10748"/>
        <dbReference type="ChEBI" id="CHEBI:15377"/>
        <dbReference type="ChEBI" id="CHEBI:15378"/>
        <dbReference type="ChEBI" id="CHEBI:16526"/>
        <dbReference type="ChEBI" id="CHEBI:17544"/>
        <dbReference type="EC" id="4.2.1.1"/>
    </reaction>
</comment>
<keyword evidence="4" id="KW-0472">Membrane</keyword>
<accession>A0A0H2S4E4</accession>
<keyword evidence="4" id="KW-1133">Transmembrane helix</keyword>
<dbReference type="AlphaFoldDB" id="A0A0H2S4E4"/>
<keyword evidence="4" id="KW-0812">Transmembrane</keyword>
<gene>
    <name evidence="5" type="ORF">SCHPADRAFT_901355</name>
</gene>
<dbReference type="EMBL" id="KQ085914">
    <property type="protein sequence ID" value="KLO16553.1"/>
    <property type="molecule type" value="Genomic_DNA"/>
</dbReference>
<feature type="binding site" evidence="2">
    <location>
        <position position="28"/>
    </location>
    <ligand>
        <name>Zn(2+)</name>
        <dbReference type="ChEBI" id="CHEBI:29105"/>
    </ligand>
</feature>
<keyword evidence="2 3" id="KW-0862">Zinc</keyword>
<dbReference type="InterPro" id="IPR036874">
    <property type="entry name" value="Carbonic_anhydrase_sf"/>
</dbReference>
<dbReference type="InParanoid" id="A0A0H2S4E4"/>
<evidence type="ECO:0000313" key="6">
    <source>
        <dbReference type="Proteomes" id="UP000053477"/>
    </source>
</evidence>
<dbReference type="Gene3D" id="3.40.1050.10">
    <property type="entry name" value="Carbonic anhydrase"/>
    <property type="match status" value="1"/>
</dbReference>
<dbReference type="Pfam" id="PF00484">
    <property type="entry name" value="Pro_CA"/>
    <property type="match status" value="1"/>
</dbReference>
<comment type="cofactor">
    <cofactor evidence="2">
        <name>Zn(2+)</name>
        <dbReference type="ChEBI" id="CHEBI:29105"/>
    </cofactor>
    <text evidence="2">Binds 1 zinc ion per subunit.</text>
</comment>
<keyword evidence="6" id="KW-1185">Reference proteome</keyword>
<evidence type="ECO:0000256" key="2">
    <source>
        <dbReference type="PIRSR" id="PIRSR601765-1"/>
    </source>
</evidence>